<protein>
    <submittedName>
        <fullName evidence="3">Uncharacterized protein</fullName>
    </submittedName>
</protein>
<feature type="transmembrane region" description="Helical" evidence="2">
    <location>
        <begin position="39"/>
        <end position="58"/>
    </location>
</feature>
<dbReference type="AlphaFoldDB" id="A0A543AFJ6"/>
<sequence>MVLAYGIMSVANWARHRKYEILETMQSIESSTHRRGLRLSNVVLLVVVIAFIVAVIFAANQNDIIGWMVVAVAGGWLILSLVSLMMVSRGARAVHKTARDFNSNIAAATAGGTVVDATDPMRDTKVDHSLKIVEVQKRVITEELARGIDQADFEMIDRALDTIEMTAHNARDMINPNRHNTSKPDADNGSNTITGDVIN</sequence>
<gene>
    <name evidence="3" type="ORF">FB556_1826</name>
</gene>
<keyword evidence="2" id="KW-1133">Transmembrane helix</keyword>
<name>A0A543AFJ6_9MICC</name>
<feature type="compositionally biased region" description="Polar residues" evidence="1">
    <location>
        <begin position="188"/>
        <end position="199"/>
    </location>
</feature>
<evidence type="ECO:0000313" key="3">
    <source>
        <dbReference type="EMBL" id="TQL71351.1"/>
    </source>
</evidence>
<feature type="region of interest" description="Disordered" evidence="1">
    <location>
        <begin position="173"/>
        <end position="199"/>
    </location>
</feature>
<reference evidence="3 4" key="1">
    <citation type="submission" date="2019-06" db="EMBL/GenBank/DDBJ databases">
        <title>Sequencing the genomes of 1000 actinobacteria strains.</title>
        <authorList>
            <person name="Klenk H.-P."/>
        </authorList>
    </citation>
    <scope>NUCLEOTIDE SEQUENCE [LARGE SCALE GENOMIC DNA]</scope>
    <source>
        <strain evidence="3 4">DSM 24083</strain>
    </source>
</reference>
<organism evidence="3 4">
    <name type="scientific">Enteractinococcus coprophilus</name>
    <dbReference type="NCBI Taxonomy" id="1027633"/>
    <lineage>
        <taxon>Bacteria</taxon>
        <taxon>Bacillati</taxon>
        <taxon>Actinomycetota</taxon>
        <taxon>Actinomycetes</taxon>
        <taxon>Micrococcales</taxon>
        <taxon>Micrococcaceae</taxon>
    </lineage>
</organism>
<evidence type="ECO:0000313" key="4">
    <source>
        <dbReference type="Proteomes" id="UP000319746"/>
    </source>
</evidence>
<feature type="transmembrane region" description="Helical" evidence="2">
    <location>
        <begin position="64"/>
        <end position="87"/>
    </location>
</feature>
<evidence type="ECO:0000256" key="1">
    <source>
        <dbReference type="SAM" id="MobiDB-lite"/>
    </source>
</evidence>
<evidence type="ECO:0000256" key="2">
    <source>
        <dbReference type="SAM" id="Phobius"/>
    </source>
</evidence>
<proteinExistence type="predicted"/>
<accession>A0A543AFJ6</accession>
<dbReference type="EMBL" id="VFOU01000003">
    <property type="protein sequence ID" value="TQL71351.1"/>
    <property type="molecule type" value="Genomic_DNA"/>
</dbReference>
<dbReference type="Proteomes" id="UP000319746">
    <property type="component" value="Unassembled WGS sequence"/>
</dbReference>
<comment type="caution">
    <text evidence="3">The sequence shown here is derived from an EMBL/GenBank/DDBJ whole genome shotgun (WGS) entry which is preliminary data.</text>
</comment>
<keyword evidence="2" id="KW-0472">Membrane</keyword>
<keyword evidence="2" id="KW-0812">Transmembrane</keyword>
<keyword evidence="4" id="KW-1185">Reference proteome</keyword>